<evidence type="ECO:0000256" key="3">
    <source>
        <dbReference type="ARBA" id="ARBA00022737"/>
    </source>
</evidence>
<reference evidence="9" key="1">
    <citation type="submission" date="2024-02" db="UniProtKB">
        <authorList>
            <consortium name="WormBaseParasite"/>
        </authorList>
    </citation>
    <scope>IDENTIFICATION</scope>
</reference>
<keyword evidence="2" id="KW-0964">Secreted</keyword>
<feature type="transmembrane region" description="Helical" evidence="6">
    <location>
        <begin position="12"/>
        <end position="32"/>
    </location>
</feature>
<evidence type="ECO:0000259" key="7">
    <source>
        <dbReference type="PROSITE" id="PS51132"/>
    </source>
</evidence>
<keyword evidence="8" id="KW-1185">Reference proteome</keyword>
<keyword evidence="6" id="KW-0812">Transmembrane</keyword>
<sequence length="505" mass="57521">MVTISKEECHFVLWCHFCLALISLAAFGHIHYRIHSLREQCEVDLSDKYIYVTQKRIRRETKIQRSTNRSENPMHLWLTSLSRVKVNELLDKCIGLHEYCTDEANTERGKTGQSGPPGPQGKPGPPGVAGRAGLSGIPGHYGPIGPPGSPGRDAQCNDCPVDERLLLERTLQCPTFTNMDCPVPSSDPEPVIPKGLQRLLPVAVQQLLSNNSMELEMCLKVCMKANETDYDLLEEPAPTEIAYIHGATAHCKLQSVGKSVFHSHSTTYYGSWMRDAYPRSGDDMMKRFLVNHFQGDEIVEYPTEAEMRRERPKRIHQLPHIYDGTNHVMFNGSFYFHRAGTPKIGKYELSTQKYDELVIEGATHKGDKYLFNASLAYFDLAIDENALWVLYHYETEPFLSVAKVDIGNLTVYETHNLTLVNHTNLANGFVVCGVLYLVESSWDQASYISTAYDFYRLQYSKPNIKWVNLYGNANMISYNPYDKRLYTYDHGYLLTMPAHLRWLSK</sequence>
<comment type="subcellular location">
    <subcellularLocation>
        <location evidence="1">Secreted</location>
    </subcellularLocation>
</comment>
<proteinExistence type="predicted"/>
<feature type="domain" description="Olfactomedin-like" evidence="7">
    <location>
        <begin position="250"/>
        <end position="502"/>
    </location>
</feature>
<dbReference type="WBParaSite" id="MBELARI_LOCUS19360">
    <property type="protein sequence ID" value="MBELARI_LOCUS19360"/>
    <property type="gene ID" value="MBELARI_LOCUS19360"/>
</dbReference>
<dbReference type="InterPro" id="IPR050605">
    <property type="entry name" value="Olfactomedin-like_domain"/>
</dbReference>
<name>A0AAF3EYS1_9BILA</name>
<dbReference type="PANTHER" id="PTHR23192">
    <property type="entry name" value="OLFACTOMEDIN-RELATED"/>
    <property type="match status" value="1"/>
</dbReference>
<dbReference type="InterPro" id="IPR008160">
    <property type="entry name" value="Collagen"/>
</dbReference>
<keyword evidence="6" id="KW-1133">Transmembrane helix</keyword>
<evidence type="ECO:0000256" key="5">
    <source>
        <dbReference type="SAM" id="MobiDB-lite"/>
    </source>
</evidence>
<dbReference type="Proteomes" id="UP000887575">
    <property type="component" value="Unassembled WGS sequence"/>
</dbReference>
<dbReference type="GO" id="GO:0007165">
    <property type="term" value="P:signal transduction"/>
    <property type="evidence" value="ECO:0007669"/>
    <property type="project" value="TreeGrafter"/>
</dbReference>
<dbReference type="SMART" id="SM00284">
    <property type="entry name" value="OLF"/>
    <property type="match status" value="1"/>
</dbReference>
<evidence type="ECO:0000313" key="9">
    <source>
        <dbReference type="WBParaSite" id="MBELARI_LOCUS19360"/>
    </source>
</evidence>
<evidence type="ECO:0000256" key="6">
    <source>
        <dbReference type="SAM" id="Phobius"/>
    </source>
</evidence>
<evidence type="ECO:0000256" key="4">
    <source>
        <dbReference type="PROSITE-ProRule" id="PRU00446"/>
    </source>
</evidence>
<organism evidence="8 9">
    <name type="scientific">Mesorhabditis belari</name>
    <dbReference type="NCBI Taxonomy" id="2138241"/>
    <lineage>
        <taxon>Eukaryota</taxon>
        <taxon>Metazoa</taxon>
        <taxon>Ecdysozoa</taxon>
        <taxon>Nematoda</taxon>
        <taxon>Chromadorea</taxon>
        <taxon>Rhabditida</taxon>
        <taxon>Rhabditina</taxon>
        <taxon>Rhabditomorpha</taxon>
        <taxon>Rhabditoidea</taxon>
        <taxon>Rhabditidae</taxon>
        <taxon>Mesorhabditinae</taxon>
        <taxon>Mesorhabditis</taxon>
    </lineage>
</organism>
<comment type="caution">
    <text evidence="4">Lacks conserved residue(s) required for the propagation of feature annotation.</text>
</comment>
<evidence type="ECO:0000313" key="8">
    <source>
        <dbReference type="Proteomes" id="UP000887575"/>
    </source>
</evidence>
<dbReference type="Pfam" id="PF02191">
    <property type="entry name" value="OLF"/>
    <property type="match status" value="1"/>
</dbReference>
<dbReference type="PROSITE" id="PS51132">
    <property type="entry name" value="OLF"/>
    <property type="match status" value="1"/>
</dbReference>
<dbReference type="InterPro" id="IPR003112">
    <property type="entry name" value="Olfac-like_dom"/>
</dbReference>
<protein>
    <submittedName>
        <fullName evidence="9">Olfactomedin-like domain-containing protein</fullName>
    </submittedName>
</protein>
<dbReference type="AlphaFoldDB" id="A0AAF3EYS1"/>
<keyword evidence="6" id="KW-0472">Membrane</keyword>
<keyword evidence="3" id="KW-0677">Repeat</keyword>
<feature type="compositionally biased region" description="Pro residues" evidence="5">
    <location>
        <begin position="116"/>
        <end position="126"/>
    </location>
</feature>
<evidence type="ECO:0000256" key="1">
    <source>
        <dbReference type="ARBA" id="ARBA00004613"/>
    </source>
</evidence>
<dbReference type="PANTHER" id="PTHR23192:SF85">
    <property type="entry name" value="GLIOMEDIN"/>
    <property type="match status" value="1"/>
</dbReference>
<dbReference type="Pfam" id="PF01391">
    <property type="entry name" value="Collagen"/>
    <property type="match status" value="1"/>
</dbReference>
<dbReference type="GO" id="GO:0005615">
    <property type="term" value="C:extracellular space"/>
    <property type="evidence" value="ECO:0007669"/>
    <property type="project" value="TreeGrafter"/>
</dbReference>
<accession>A0AAF3EYS1</accession>
<evidence type="ECO:0000256" key="2">
    <source>
        <dbReference type="ARBA" id="ARBA00022525"/>
    </source>
</evidence>
<feature type="region of interest" description="Disordered" evidence="5">
    <location>
        <begin position="105"/>
        <end position="155"/>
    </location>
</feature>